<evidence type="ECO:0000256" key="5">
    <source>
        <dbReference type="ARBA" id="ARBA00022679"/>
    </source>
</evidence>
<evidence type="ECO:0000256" key="8">
    <source>
        <dbReference type="ARBA" id="ARBA00022741"/>
    </source>
</evidence>
<proteinExistence type="inferred from homology"/>
<keyword evidence="15" id="KW-1185">Reference proteome</keyword>
<dbReference type="GO" id="GO:0008033">
    <property type="term" value="P:tRNA processing"/>
    <property type="evidence" value="ECO:0007669"/>
    <property type="project" value="UniProtKB-KW"/>
</dbReference>
<keyword evidence="8" id="KW-0547">Nucleotide-binding</keyword>
<dbReference type="OrthoDB" id="9814580at2"/>
<evidence type="ECO:0000256" key="1">
    <source>
        <dbReference type="ARBA" id="ARBA00004496"/>
    </source>
</evidence>
<evidence type="ECO:0000313" key="14">
    <source>
        <dbReference type="EMBL" id="CCH76216.1"/>
    </source>
</evidence>
<comment type="caution">
    <text evidence="14">The sequence shown here is derived from an EMBL/GenBank/DDBJ whole genome shotgun (WGS) entry which is preliminary data.</text>
</comment>
<accession>A0A077LT67</accession>
<dbReference type="STRING" id="1194083.BN12_1150009"/>
<keyword evidence="6" id="KW-0819">tRNA processing</keyword>
<dbReference type="RefSeq" id="WP_048552905.1">
    <property type="nucleotide sequence ID" value="NZ_HF570958.1"/>
</dbReference>
<evidence type="ECO:0000256" key="12">
    <source>
        <dbReference type="SAM" id="MobiDB-lite"/>
    </source>
</evidence>
<comment type="similarity">
    <text evidence="2">Belongs to the SUA5 family.</text>
</comment>
<keyword evidence="7" id="KW-0548">Nucleotidyltransferase</keyword>
<feature type="region of interest" description="Disordered" evidence="12">
    <location>
        <begin position="213"/>
        <end position="298"/>
    </location>
</feature>
<dbReference type="PANTHER" id="PTHR17490:SF16">
    <property type="entry name" value="THREONYLCARBAMOYL-AMP SYNTHASE"/>
    <property type="match status" value="1"/>
</dbReference>
<dbReference type="InterPro" id="IPR017945">
    <property type="entry name" value="DHBP_synth_RibB-like_a/b_dom"/>
</dbReference>
<reference evidence="14 15" key="1">
    <citation type="journal article" date="2013" name="ISME J.">
        <title>A metabolic model for members of the genus Tetrasphaera involved in enhanced biological phosphorus removal.</title>
        <authorList>
            <person name="Kristiansen R."/>
            <person name="Nguyen H.T.T."/>
            <person name="Saunders A.M."/>
            <person name="Nielsen J.L."/>
            <person name="Wimmer R."/>
            <person name="Le V.Q."/>
            <person name="McIlroy S.J."/>
            <person name="Petrovski S."/>
            <person name="Seviour R.J."/>
            <person name="Calteau A."/>
            <person name="Nielsen K.L."/>
            <person name="Nielsen P.H."/>
        </authorList>
    </citation>
    <scope>NUCLEOTIDE SEQUENCE [LARGE SCALE GENOMIC DNA]</scope>
    <source>
        <strain evidence="14 15">T1-X7</strain>
    </source>
</reference>
<evidence type="ECO:0000259" key="13">
    <source>
        <dbReference type="PROSITE" id="PS51163"/>
    </source>
</evidence>
<dbReference type="PROSITE" id="PS51163">
    <property type="entry name" value="YRDC"/>
    <property type="match status" value="1"/>
</dbReference>
<feature type="domain" description="YrdC-like" evidence="13">
    <location>
        <begin position="14"/>
        <end position="199"/>
    </location>
</feature>
<keyword evidence="9" id="KW-0067">ATP-binding</keyword>
<protein>
    <recommendedName>
        <fullName evidence="10">L-threonylcarbamoyladenylate synthase</fullName>
        <ecNumber evidence="3">2.7.7.87</ecNumber>
    </recommendedName>
    <alternativeName>
        <fullName evidence="10">L-threonylcarbamoyladenylate synthase</fullName>
    </alternativeName>
</protein>
<evidence type="ECO:0000313" key="15">
    <source>
        <dbReference type="Proteomes" id="UP000035721"/>
    </source>
</evidence>
<dbReference type="AlphaFoldDB" id="A0A077LT67"/>
<dbReference type="GO" id="GO:0061710">
    <property type="term" value="F:L-threonylcarbamoyladenylate synthase"/>
    <property type="evidence" value="ECO:0007669"/>
    <property type="project" value="UniProtKB-EC"/>
</dbReference>
<comment type="subcellular location">
    <subcellularLocation>
        <location evidence="1">Cytoplasm</location>
    </subcellularLocation>
</comment>
<dbReference type="EMBL" id="CAJB01000019">
    <property type="protein sequence ID" value="CCH76216.1"/>
    <property type="molecule type" value="Genomic_DNA"/>
</dbReference>
<dbReference type="GO" id="GO:0000049">
    <property type="term" value="F:tRNA binding"/>
    <property type="evidence" value="ECO:0007669"/>
    <property type="project" value="TreeGrafter"/>
</dbReference>
<evidence type="ECO:0000256" key="7">
    <source>
        <dbReference type="ARBA" id="ARBA00022695"/>
    </source>
</evidence>
<dbReference type="InterPro" id="IPR006070">
    <property type="entry name" value="Sua5-like_dom"/>
</dbReference>
<dbReference type="Gene3D" id="3.90.870.10">
    <property type="entry name" value="DHBP synthase"/>
    <property type="match status" value="1"/>
</dbReference>
<dbReference type="Proteomes" id="UP000035721">
    <property type="component" value="Unassembled WGS sequence"/>
</dbReference>
<dbReference type="NCBIfam" id="TIGR00057">
    <property type="entry name" value="L-threonylcarbamoyladenylate synthase"/>
    <property type="match status" value="1"/>
</dbReference>
<dbReference type="SUPFAM" id="SSF55821">
    <property type="entry name" value="YrdC/RibB"/>
    <property type="match status" value="1"/>
</dbReference>
<keyword evidence="4" id="KW-0963">Cytoplasm</keyword>
<dbReference type="PANTHER" id="PTHR17490">
    <property type="entry name" value="SUA5"/>
    <property type="match status" value="1"/>
</dbReference>
<name>A0A077LT67_9MICO</name>
<evidence type="ECO:0000256" key="6">
    <source>
        <dbReference type="ARBA" id="ARBA00022694"/>
    </source>
</evidence>
<keyword evidence="5" id="KW-0808">Transferase</keyword>
<organism evidence="14 15">
    <name type="scientific">Nostocoides japonicum T1-X7</name>
    <dbReference type="NCBI Taxonomy" id="1194083"/>
    <lineage>
        <taxon>Bacteria</taxon>
        <taxon>Bacillati</taxon>
        <taxon>Actinomycetota</taxon>
        <taxon>Actinomycetes</taxon>
        <taxon>Micrococcales</taxon>
        <taxon>Intrasporangiaceae</taxon>
        <taxon>Nostocoides</taxon>
    </lineage>
</organism>
<dbReference type="GO" id="GO:0005737">
    <property type="term" value="C:cytoplasm"/>
    <property type="evidence" value="ECO:0007669"/>
    <property type="project" value="UniProtKB-SubCell"/>
</dbReference>
<evidence type="ECO:0000256" key="11">
    <source>
        <dbReference type="ARBA" id="ARBA00048366"/>
    </source>
</evidence>
<comment type="catalytic activity">
    <reaction evidence="11">
        <text>L-threonine + hydrogencarbonate + ATP = L-threonylcarbamoyladenylate + diphosphate + H2O</text>
        <dbReference type="Rhea" id="RHEA:36407"/>
        <dbReference type="ChEBI" id="CHEBI:15377"/>
        <dbReference type="ChEBI" id="CHEBI:17544"/>
        <dbReference type="ChEBI" id="CHEBI:30616"/>
        <dbReference type="ChEBI" id="CHEBI:33019"/>
        <dbReference type="ChEBI" id="CHEBI:57926"/>
        <dbReference type="ChEBI" id="CHEBI:73682"/>
        <dbReference type="EC" id="2.7.7.87"/>
    </reaction>
</comment>
<dbReference type="GO" id="GO:0005524">
    <property type="term" value="F:ATP binding"/>
    <property type="evidence" value="ECO:0007669"/>
    <property type="project" value="UniProtKB-KW"/>
</dbReference>
<feature type="compositionally biased region" description="Acidic residues" evidence="12">
    <location>
        <begin position="216"/>
        <end position="246"/>
    </location>
</feature>
<dbReference type="GO" id="GO:0003725">
    <property type="term" value="F:double-stranded RNA binding"/>
    <property type="evidence" value="ECO:0007669"/>
    <property type="project" value="InterPro"/>
</dbReference>
<evidence type="ECO:0000256" key="3">
    <source>
        <dbReference type="ARBA" id="ARBA00012584"/>
    </source>
</evidence>
<dbReference type="InterPro" id="IPR050156">
    <property type="entry name" value="TC-AMP_synthase_SUA5"/>
</dbReference>
<dbReference type="EC" id="2.7.7.87" evidence="3"/>
<dbReference type="GO" id="GO:0006450">
    <property type="term" value="P:regulation of translational fidelity"/>
    <property type="evidence" value="ECO:0007669"/>
    <property type="project" value="TreeGrafter"/>
</dbReference>
<gene>
    <name evidence="14" type="ORF">BN12_1150009</name>
</gene>
<evidence type="ECO:0000256" key="2">
    <source>
        <dbReference type="ARBA" id="ARBA00007663"/>
    </source>
</evidence>
<evidence type="ECO:0000256" key="9">
    <source>
        <dbReference type="ARBA" id="ARBA00022840"/>
    </source>
</evidence>
<evidence type="ECO:0000256" key="10">
    <source>
        <dbReference type="ARBA" id="ARBA00029774"/>
    </source>
</evidence>
<dbReference type="Pfam" id="PF01300">
    <property type="entry name" value="Sua5_yciO_yrdC"/>
    <property type="match status" value="1"/>
</dbReference>
<evidence type="ECO:0000256" key="4">
    <source>
        <dbReference type="ARBA" id="ARBA00022490"/>
    </source>
</evidence>
<sequence>MSPVFDCSTPEGRADGVQKATDAVRSGKLVVLPTDTLYGIGCDAFAAEAVADLLAAKGRGREMPPPVLVPDARTVDGLATDVPAYARALIEEFWPGPLTVVLRSQPSLHWDLGETNGTVAVRMPDDELALEVLRAIGPMAVSSANRTGYPAAKDILDAATQLGAAVQVYLDGGPVRGGLASTIVDCTGEEPEILREGALGADVVEAVVARVRETESADAEPDTDPADEPTADEPTADEPTADEESTTDVPTSTVGADQPTDDDDDRVTESAPGPGPDPGPDPIEFTSSPAAKESTGDE</sequence>